<dbReference type="EMBL" id="JBGEWD010000021">
    <property type="protein sequence ID" value="MEY8001559.1"/>
    <property type="molecule type" value="Genomic_DNA"/>
</dbReference>
<gene>
    <name evidence="1" type="ORF">AB8U03_15425</name>
</gene>
<sequence length="173" mass="19697">MGLRKWDNKKITKLKKYWLLRTNAEIGKILGMSAIAVSKKACSLGLPDKRKMSRNLDGVWYNPDYTLDSKNEEYGPRLDTIKEIKGRLATEKLKTIKKNFKLGDVLKLIDHEAPGNSSNRNNMERSIPVKKHGKVIGITNYQVVVQRKNYPECFKFVDILSGKTIVEGLNVCS</sequence>
<name>A0ABV4BS06_9CLOT</name>
<keyword evidence="2" id="KW-1185">Reference proteome</keyword>
<evidence type="ECO:0000313" key="2">
    <source>
        <dbReference type="Proteomes" id="UP001564657"/>
    </source>
</evidence>
<accession>A0ABV4BS06</accession>
<dbReference type="Proteomes" id="UP001564657">
    <property type="component" value="Unassembled WGS sequence"/>
</dbReference>
<proteinExistence type="predicted"/>
<comment type="caution">
    <text evidence="1">The sequence shown here is derived from an EMBL/GenBank/DDBJ whole genome shotgun (WGS) entry which is preliminary data.</text>
</comment>
<evidence type="ECO:0000313" key="1">
    <source>
        <dbReference type="EMBL" id="MEY8001559.1"/>
    </source>
</evidence>
<protein>
    <submittedName>
        <fullName evidence="1">Uncharacterized protein</fullName>
    </submittedName>
</protein>
<reference evidence="1 2" key="1">
    <citation type="submission" date="2024-08" db="EMBL/GenBank/DDBJ databases">
        <title>Clostridium lapicellarii sp. nov., and Clostridium renhuaiense sp. nov., two species isolated from the mud in a fermentation cellar used for producing sauce-flavour Chinese liquors.</title>
        <authorList>
            <person name="Yang F."/>
            <person name="Wang H."/>
            <person name="Chen L.Q."/>
            <person name="Zhou N."/>
            <person name="Lu J.J."/>
            <person name="Pu X.X."/>
            <person name="Wan B."/>
            <person name="Wang L."/>
            <person name="Liu S.J."/>
        </authorList>
    </citation>
    <scope>NUCLEOTIDE SEQUENCE [LARGE SCALE GENOMIC DNA]</scope>
    <source>
        <strain evidence="1 2">MT-5</strain>
    </source>
</reference>
<dbReference type="RefSeq" id="WP_369705452.1">
    <property type="nucleotide sequence ID" value="NZ_JBGEWD010000021.1"/>
</dbReference>
<organism evidence="1 2">
    <name type="scientific">Clostridium moutaii</name>
    <dbReference type="NCBI Taxonomy" id="3240932"/>
    <lineage>
        <taxon>Bacteria</taxon>
        <taxon>Bacillati</taxon>
        <taxon>Bacillota</taxon>
        <taxon>Clostridia</taxon>
        <taxon>Eubacteriales</taxon>
        <taxon>Clostridiaceae</taxon>
        <taxon>Clostridium</taxon>
    </lineage>
</organism>